<sequence>PAEYQDKTVGLQVYDNQIYVYHNMKLIVQHKISQSKLNYKEEHYKKALAKSLPKYPNIDNLAKQNLSVIGEVYRNEE</sequence>
<evidence type="ECO:0000313" key="1">
    <source>
        <dbReference type="EMBL" id="MBD2801507.1"/>
    </source>
</evidence>
<dbReference type="Proteomes" id="UP001193920">
    <property type="component" value="Unassembled WGS sequence"/>
</dbReference>
<organism evidence="1">
    <name type="scientific">Xenorhabdus szentirmaii</name>
    <dbReference type="NCBI Taxonomy" id="290112"/>
    <lineage>
        <taxon>Bacteria</taxon>
        <taxon>Pseudomonadati</taxon>
        <taxon>Pseudomonadota</taxon>
        <taxon>Gammaproteobacteria</taxon>
        <taxon>Enterobacterales</taxon>
        <taxon>Morganellaceae</taxon>
        <taxon>Xenorhabdus</taxon>
    </lineage>
</organism>
<accession>A0AAW3YVJ3</accession>
<feature type="non-terminal residue" evidence="1">
    <location>
        <position position="1"/>
    </location>
</feature>
<reference evidence="1" key="2">
    <citation type="journal article" date="2024" name="Toxins">
        <title>Genome Sequence Analysis of Native Xenorhabdus Strains Isolated from Entomopathogenic Nematodes in Argentina.</title>
        <authorList>
            <person name="Palma L."/>
            <person name="Frizzo L."/>
            <person name="Kaiser S."/>
            <person name="Berry C."/>
            <person name="Caballero P."/>
            <person name="Bode H.B."/>
            <person name="Del Valle E.E."/>
        </authorList>
    </citation>
    <scope>NUCLEOTIDE SEQUENCE</scope>
    <source>
        <strain evidence="1">M</strain>
    </source>
</reference>
<dbReference type="AlphaFoldDB" id="A0AAW3YVJ3"/>
<dbReference type="EMBL" id="JACXBF010000326">
    <property type="protein sequence ID" value="MBD2801507.1"/>
    <property type="molecule type" value="Genomic_DNA"/>
</dbReference>
<reference evidence="1" key="1">
    <citation type="submission" date="2020-09" db="EMBL/GenBank/DDBJ databases">
        <authorList>
            <person name="Palma L."/>
            <person name="Caballero P."/>
            <person name="Berry C."/>
            <person name="Del Valle E."/>
        </authorList>
    </citation>
    <scope>NUCLEOTIDE SEQUENCE</scope>
    <source>
        <strain evidence="1">M</strain>
    </source>
</reference>
<proteinExistence type="predicted"/>
<comment type="caution">
    <text evidence="1">The sequence shown here is derived from an EMBL/GenBank/DDBJ whole genome shotgun (WGS) entry which is preliminary data.</text>
</comment>
<name>A0AAW3YVJ3_9GAMM</name>
<protein>
    <submittedName>
        <fullName evidence="1">IS21 family transposase</fullName>
    </submittedName>
</protein>
<gene>
    <name evidence="1" type="ORF">ID854_13830</name>
</gene>